<dbReference type="Proteomes" id="UP000464657">
    <property type="component" value="Chromosome"/>
</dbReference>
<evidence type="ECO:0008006" key="3">
    <source>
        <dbReference type="Google" id="ProtNLM"/>
    </source>
</evidence>
<dbReference type="OrthoDB" id="1202013at2"/>
<evidence type="ECO:0000313" key="2">
    <source>
        <dbReference type="Proteomes" id="UP000464657"/>
    </source>
</evidence>
<dbReference type="RefSeq" id="WP_160127787.1">
    <property type="nucleotide sequence ID" value="NZ_CP019288.1"/>
</dbReference>
<gene>
    <name evidence="1" type="ORF">IMCC3317_03550</name>
</gene>
<reference evidence="1 2" key="1">
    <citation type="journal article" date="2013" name="Int. J. Syst. Evol. Microbiol.">
        <title>Kordia antarctica sp. nov., isolated from Antarctic seawater.</title>
        <authorList>
            <person name="Baek K."/>
            <person name="Choi A."/>
            <person name="Kang I."/>
            <person name="Lee K."/>
            <person name="Cho J.C."/>
        </authorList>
    </citation>
    <scope>NUCLEOTIDE SEQUENCE [LARGE SCALE GENOMIC DNA]</scope>
    <source>
        <strain evidence="1 2">IMCC3317</strain>
    </source>
</reference>
<organism evidence="1 2">
    <name type="scientific">Kordia antarctica</name>
    <dbReference type="NCBI Taxonomy" id="1218801"/>
    <lineage>
        <taxon>Bacteria</taxon>
        <taxon>Pseudomonadati</taxon>
        <taxon>Bacteroidota</taxon>
        <taxon>Flavobacteriia</taxon>
        <taxon>Flavobacteriales</taxon>
        <taxon>Flavobacteriaceae</taxon>
        <taxon>Kordia</taxon>
    </lineage>
</organism>
<keyword evidence="2" id="KW-1185">Reference proteome</keyword>
<sequence>MKNFIFSICIALLLSSCYQTERNCNDFKTGTFEFTYEINGESKTGKSIRADTLSVDYYDNKIDTFTIRWVTECEFIGRKLHPIDYADSKPIQMKIISTTADSYLLEYSLLEDQKTKKRGTVKKIK</sequence>
<dbReference type="PROSITE" id="PS51257">
    <property type="entry name" value="PROKAR_LIPOPROTEIN"/>
    <property type="match status" value="1"/>
</dbReference>
<evidence type="ECO:0000313" key="1">
    <source>
        <dbReference type="EMBL" id="QHI35009.1"/>
    </source>
</evidence>
<accession>A0A7L4ZEQ5</accession>
<dbReference type="AlphaFoldDB" id="A0A7L4ZEQ5"/>
<dbReference type="EMBL" id="CP019288">
    <property type="protein sequence ID" value="QHI35009.1"/>
    <property type="molecule type" value="Genomic_DNA"/>
</dbReference>
<name>A0A7L4ZEQ5_9FLAO</name>
<dbReference type="KEGG" id="kan:IMCC3317_03550"/>
<proteinExistence type="predicted"/>
<protein>
    <recommendedName>
        <fullName evidence="3">DNA topoisomerase IV</fullName>
    </recommendedName>
</protein>